<comment type="caution">
    <text evidence="2">The sequence shown here is derived from an EMBL/GenBank/DDBJ whole genome shotgun (WGS) entry which is preliminary data.</text>
</comment>
<dbReference type="EMBL" id="CAMAPF010000933">
    <property type="protein sequence ID" value="CAH9124007.1"/>
    <property type="molecule type" value="Genomic_DNA"/>
</dbReference>
<protein>
    <recommendedName>
        <fullName evidence="1">GAG-pre-integrase domain-containing protein</fullName>
    </recommendedName>
</protein>
<proteinExistence type="predicted"/>
<evidence type="ECO:0000313" key="2">
    <source>
        <dbReference type="EMBL" id="CAH9124007.1"/>
    </source>
</evidence>
<gene>
    <name evidence="2" type="ORF">CEPIT_LOCUS25662</name>
</gene>
<dbReference type="Proteomes" id="UP001152523">
    <property type="component" value="Unassembled WGS sequence"/>
</dbReference>
<evidence type="ECO:0000313" key="3">
    <source>
        <dbReference type="Proteomes" id="UP001152523"/>
    </source>
</evidence>
<feature type="non-terminal residue" evidence="2">
    <location>
        <position position="99"/>
    </location>
</feature>
<accession>A0AAV0EJV1</accession>
<reference evidence="2" key="1">
    <citation type="submission" date="2022-07" db="EMBL/GenBank/DDBJ databases">
        <authorList>
            <person name="Macas J."/>
            <person name="Novak P."/>
            <person name="Neumann P."/>
        </authorList>
    </citation>
    <scope>NUCLEOTIDE SEQUENCE</scope>
</reference>
<dbReference type="InterPro" id="IPR025724">
    <property type="entry name" value="GAG-pre-integrase_dom"/>
</dbReference>
<organism evidence="2 3">
    <name type="scientific">Cuscuta epithymum</name>
    <dbReference type="NCBI Taxonomy" id="186058"/>
    <lineage>
        <taxon>Eukaryota</taxon>
        <taxon>Viridiplantae</taxon>
        <taxon>Streptophyta</taxon>
        <taxon>Embryophyta</taxon>
        <taxon>Tracheophyta</taxon>
        <taxon>Spermatophyta</taxon>
        <taxon>Magnoliopsida</taxon>
        <taxon>eudicotyledons</taxon>
        <taxon>Gunneridae</taxon>
        <taxon>Pentapetalae</taxon>
        <taxon>asterids</taxon>
        <taxon>lamiids</taxon>
        <taxon>Solanales</taxon>
        <taxon>Convolvulaceae</taxon>
        <taxon>Cuscuteae</taxon>
        <taxon>Cuscuta</taxon>
        <taxon>Cuscuta subgen. Cuscuta</taxon>
    </lineage>
</organism>
<keyword evidence="3" id="KW-1185">Reference proteome</keyword>
<feature type="domain" description="GAG-pre-integrase" evidence="1">
    <location>
        <begin position="30"/>
        <end position="93"/>
    </location>
</feature>
<dbReference type="Pfam" id="PF13976">
    <property type="entry name" value="gag_pre-integrs"/>
    <property type="match status" value="1"/>
</dbReference>
<name>A0AAV0EJV1_9ASTE</name>
<evidence type="ECO:0000259" key="1">
    <source>
        <dbReference type="Pfam" id="PF13976"/>
    </source>
</evidence>
<dbReference type="AlphaFoldDB" id="A0AAV0EJV1"/>
<sequence length="99" mass="11229">MIVQGPVKLKNSQDHNLRTLIGVGERRSGVYYFVGTNLIRALSATTLDLYHLWHQRQGHASSKVIRLLPVFHNEKGKCAIENKICDACMRAKQARNVFP</sequence>